<dbReference type="Pfam" id="PF16093">
    <property type="entry name" value="PAC4"/>
    <property type="match status" value="1"/>
</dbReference>
<sequence>MNGAIPIHTEYFPPSDPALPAFALQIIKLVDSYMIWVGTTDVQAEEVDRAMGQGNLCKNWAYGLPTKMNCVSAGADAIGTSLFGSADSDTALSMAQRLGRRIGKPVFVSVDIGERGGYVGGVEVRRELGRIEREIVKRVLG</sequence>
<dbReference type="InterPro" id="IPR032157">
    <property type="entry name" value="PAC4"/>
</dbReference>
<protein>
    <submittedName>
        <fullName evidence="1">Uncharacterized protein</fullName>
    </submittedName>
</protein>
<accession>A0A2A9P0E9</accession>
<dbReference type="Proteomes" id="UP000242287">
    <property type="component" value="Unassembled WGS sequence"/>
</dbReference>
<reference evidence="1 2" key="1">
    <citation type="submission" date="2014-02" db="EMBL/GenBank/DDBJ databases">
        <title>Transposable element dynamics among asymbiotic and ectomycorrhizal Amanita fungi.</title>
        <authorList>
            <consortium name="DOE Joint Genome Institute"/>
            <person name="Hess J."/>
            <person name="Skrede I."/>
            <person name="Wolfe B."/>
            <person name="LaButti K."/>
            <person name="Ohm R.A."/>
            <person name="Grigoriev I.V."/>
            <person name="Pringle A."/>
        </authorList>
    </citation>
    <scope>NUCLEOTIDE SEQUENCE [LARGE SCALE GENOMIC DNA]</scope>
    <source>
        <strain evidence="1 2">SKay4041</strain>
    </source>
</reference>
<dbReference type="AlphaFoldDB" id="A0A2A9P0E9"/>
<name>A0A2A9P0E9_9AGAR</name>
<dbReference type="OrthoDB" id="368507at2759"/>
<dbReference type="PANTHER" id="PTHR33559:SF1">
    <property type="entry name" value="PROTEASOME ASSEMBLY CHAPERONE 4"/>
    <property type="match status" value="1"/>
</dbReference>
<proteinExistence type="predicted"/>
<gene>
    <name evidence="1" type="ORF">AMATHDRAFT_136955</name>
</gene>
<evidence type="ECO:0000313" key="2">
    <source>
        <dbReference type="Proteomes" id="UP000242287"/>
    </source>
</evidence>
<dbReference type="EMBL" id="KZ301972">
    <property type="protein sequence ID" value="PFH53832.1"/>
    <property type="molecule type" value="Genomic_DNA"/>
</dbReference>
<keyword evidence="2" id="KW-1185">Reference proteome</keyword>
<organism evidence="1 2">
    <name type="scientific">Amanita thiersii Skay4041</name>
    <dbReference type="NCBI Taxonomy" id="703135"/>
    <lineage>
        <taxon>Eukaryota</taxon>
        <taxon>Fungi</taxon>
        <taxon>Dikarya</taxon>
        <taxon>Basidiomycota</taxon>
        <taxon>Agaricomycotina</taxon>
        <taxon>Agaricomycetes</taxon>
        <taxon>Agaricomycetidae</taxon>
        <taxon>Agaricales</taxon>
        <taxon>Pluteineae</taxon>
        <taxon>Amanitaceae</taxon>
        <taxon>Amanita</taxon>
    </lineage>
</organism>
<dbReference type="GO" id="GO:0043248">
    <property type="term" value="P:proteasome assembly"/>
    <property type="evidence" value="ECO:0007669"/>
    <property type="project" value="InterPro"/>
</dbReference>
<dbReference type="PANTHER" id="PTHR33559">
    <property type="entry name" value="PROTEASOME ASSEMBLY CHAPERONE 4"/>
    <property type="match status" value="1"/>
</dbReference>
<evidence type="ECO:0000313" key="1">
    <source>
        <dbReference type="EMBL" id="PFH53832.1"/>
    </source>
</evidence>